<dbReference type="AlphaFoldDB" id="A0AAW1RV22"/>
<keyword evidence="5" id="KW-0406">Ion transport</keyword>
<feature type="transmembrane region" description="Helical" evidence="8">
    <location>
        <begin position="181"/>
        <end position="202"/>
    </location>
</feature>
<evidence type="ECO:0000256" key="5">
    <source>
        <dbReference type="ARBA" id="ARBA00023065"/>
    </source>
</evidence>
<gene>
    <name evidence="10" type="ORF">WJX74_004597</name>
</gene>
<evidence type="ECO:0000256" key="8">
    <source>
        <dbReference type="SAM" id="Phobius"/>
    </source>
</evidence>
<dbReference type="InterPro" id="IPR010420">
    <property type="entry name" value="CASTOR/POLLUX/SYM8_dom"/>
</dbReference>
<feature type="domain" description="CASTOR/POLLUX/SYM8 ion channel conserved" evidence="9">
    <location>
        <begin position="448"/>
        <end position="535"/>
    </location>
</feature>
<protein>
    <recommendedName>
        <fullName evidence="9">CASTOR/POLLUX/SYM8 ion channel conserved domain-containing protein</fullName>
    </recommendedName>
</protein>
<evidence type="ECO:0000256" key="1">
    <source>
        <dbReference type="ARBA" id="ARBA00004127"/>
    </source>
</evidence>
<accession>A0AAW1RV22</accession>
<keyword evidence="6 8" id="KW-0472">Membrane</keyword>
<dbReference type="InterPro" id="IPR044849">
    <property type="entry name" value="CASTOR/POLLUX/SYM8-like"/>
</dbReference>
<keyword evidence="11" id="KW-1185">Reference proteome</keyword>
<keyword evidence="4 8" id="KW-1133">Transmembrane helix</keyword>
<sequence length="834" mass="91768">MAPELIPGSATVSWDRTCLLFSAPCSGTPARHICLHSRGPRRKQGSLRLQQGPPAALQSSRASAQLHCTATWDRRRLHATRCTATQENPGTATEAIQEVPQDQEIQDSSVQELEHVQSPASVWLPQRQPPDSGRTRVQMGPISFVASGRWSGGIRAVMRIPRYLFKLSVFKTQQVVLGNSIFKLIAVFAASVPAILIGGAAYKATSGKTMLDGIANVYGAIYKIPGVTVLGEINPATDTVMNFFWLGGSFTFAVLLGVVTDDITVFVDNVRKGNFPVVADNHTLILNWNAYTLPLLRQISVSRQERAHVPGTDGPVVILSDRPKEEMDRDLRKGLASYNLEWHTRSGMPFSISDLNRVAAGSAQTVLLLQDGIVEDAGKRQVTAVMGVQTCRANVRPRPWQHLLPQNIVVQEAEKSSDDYMLGSAKSLIARSTQRHELTTLGGRRDMSMLLAQSAIQPGVASVYCTIVQQSLEDVEFYIRNFPQFCGKSYAEVRRSFHQVVVCGYLRPKADQLLCLNPPDSEVLHKGDLIICLAQTGYFEPDADGRPILKQLDKAAGSHALRSPPNAPEPECMRSMPKKIIVAWYDHDMKYLVRSLGRFAPFGSEVIVICPNDLEGMPENQAKGTPCHFSSLRGDPTQLNLVMEAGIWEADALIVGGIEKEDPKEADTLLLSMLLVLEDALLRSPHKRKNPLHVIGLIRRAETSQVANYMLDNLGQGLITAELLQPDELVSGMMAQIAADPLLAQLLTSFIYSSEGQEVYLRQPSYYQLPEDQPCTFQQLSELCRLRQETAIGFIAKEGGVELSPCMTSRRRYCSGDRIIVLADSGPPACDVKP</sequence>
<dbReference type="Proteomes" id="UP001438707">
    <property type="component" value="Unassembled WGS sequence"/>
</dbReference>
<keyword evidence="2" id="KW-0813">Transport</keyword>
<evidence type="ECO:0000313" key="10">
    <source>
        <dbReference type="EMBL" id="KAK9837764.1"/>
    </source>
</evidence>
<proteinExistence type="predicted"/>
<keyword evidence="3 8" id="KW-0812">Transmembrane</keyword>
<comment type="caution">
    <text evidence="10">The sequence shown here is derived from an EMBL/GenBank/DDBJ whole genome shotgun (WGS) entry which is preliminary data.</text>
</comment>
<evidence type="ECO:0000256" key="4">
    <source>
        <dbReference type="ARBA" id="ARBA00022989"/>
    </source>
</evidence>
<evidence type="ECO:0000256" key="6">
    <source>
        <dbReference type="ARBA" id="ARBA00023136"/>
    </source>
</evidence>
<dbReference type="PANTHER" id="PTHR31563">
    <property type="entry name" value="ION CHANNEL POLLUX-RELATED"/>
    <property type="match status" value="1"/>
</dbReference>
<dbReference type="PANTHER" id="PTHR31563:SF10">
    <property type="entry name" value="ION CHANNEL POLLUX-RELATED"/>
    <property type="match status" value="1"/>
</dbReference>
<dbReference type="GO" id="GO:0006811">
    <property type="term" value="P:monoatomic ion transport"/>
    <property type="evidence" value="ECO:0007669"/>
    <property type="project" value="UniProtKB-KW"/>
</dbReference>
<reference evidence="10 11" key="1">
    <citation type="journal article" date="2024" name="Nat. Commun.">
        <title>Phylogenomics reveals the evolutionary origins of lichenization in chlorophyte algae.</title>
        <authorList>
            <person name="Puginier C."/>
            <person name="Libourel C."/>
            <person name="Otte J."/>
            <person name="Skaloud P."/>
            <person name="Haon M."/>
            <person name="Grisel S."/>
            <person name="Petersen M."/>
            <person name="Berrin J.G."/>
            <person name="Delaux P.M."/>
            <person name="Dal Grande F."/>
            <person name="Keller J."/>
        </authorList>
    </citation>
    <scope>NUCLEOTIDE SEQUENCE [LARGE SCALE GENOMIC DNA]</scope>
    <source>
        <strain evidence="10 11">SAG 2145</strain>
    </source>
</reference>
<dbReference type="EMBL" id="JALJOS010000006">
    <property type="protein sequence ID" value="KAK9837764.1"/>
    <property type="molecule type" value="Genomic_DNA"/>
</dbReference>
<evidence type="ECO:0000256" key="7">
    <source>
        <dbReference type="SAM" id="MobiDB-lite"/>
    </source>
</evidence>
<evidence type="ECO:0000256" key="3">
    <source>
        <dbReference type="ARBA" id="ARBA00022692"/>
    </source>
</evidence>
<evidence type="ECO:0000313" key="11">
    <source>
        <dbReference type="Proteomes" id="UP001438707"/>
    </source>
</evidence>
<organism evidence="10 11">
    <name type="scientific">Apatococcus lobatus</name>
    <dbReference type="NCBI Taxonomy" id="904363"/>
    <lineage>
        <taxon>Eukaryota</taxon>
        <taxon>Viridiplantae</taxon>
        <taxon>Chlorophyta</taxon>
        <taxon>core chlorophytes</taxon>
        <taxon>Trebouxiophyceae</taxon>
        <taxon>Chlorellales</taxon>
        <taxon>Chlorellaceae</taxon>
        <taxon>Apatococcus</taxon>
    </lineage>
</organism>
<evidence type="ECO:0000259" key="9">
    <source>
        <dbReference type="Pfam" id="PF06241"/>
    </source>
</evidence>
<name>A0AAW1RV22_9CHLO</name>
<dbReference type="Gene3D" id="3.40.50.720">
    <property type="entry name" value="NAD(P)-binding Rossmann-like Domain"/>
    <property type="match status" value="1"/>
</dbReference>
<feature type="region of interest" description="Disordered" evidence="7">
    <location>
        <begin position="40"/>
        <end position="62"/>
    </location>
</feature>
<dbReference type="Pfam" id="PF06241">
    <property type="entry name" value="Castor_Poll_mid"/>
    <property type="match status" value="1"/>
</dbReference>
<dbReference type="GO" id="GO:0012505">
    <property type="term" value="C:endomembrane system"/>
    <property type="evidence" value="ECO:0007669"/>
    <property type="project" value="UniProtKB-SubCell"/>
</dbReference>
<evidence type="ECO:0000256" key="2">
    <source>
        <dbReference type="ARBA" id="ARBA00022448"/>
    </source>
</evidence>
<comment type="subcellular location">
    <subcellularLocation>
        <location evidence="1">Endomembrane system</location>
        <topology evidence="1">Multi-pass membrane protein</topology>
    </subcellularLocation>
</comment>